<dbReference type="SMART" id="SM00028">
    <property type="entry name" value="TPR"/>
    <property type="match status" value="3"/>
</dbReference>
<feature type="compositionally biased region" description="Basic and acidic residues" evidence="6">
    <location>
        <begin position="146"/>
        <end position="164"/>
    </location>
</feature>
<evidence type="ECO:0000313" key="8">
    <source>
        <dbReference type="Ensembl" id="ENSEBUP00000022341.1"/>
    </source>
</evidence>
<name>A0A8C4R1I5_EPTBU</name>
<evidence type="ECO:0000256" key="3">
    <source>
        <dbReference type="ARBA" id="ARBA00023602"/>
    </source>
</evidence>
<evidence type="ECO:0000256" key="5">
    <source>
        <dbReference type="SAM" id="Coils"/>
    </source>
</evidence>
<keyword evidence="1" id="KW-0677">Repeat</keyword>
<feature type="repeat" description="TPR" evidence="4">
    <location>
        <begin position="78"/>
        <end position="111"/>
    </location>
</feature>
<keyword evidence="9" id="KW-1185">Reference proteome</keyword>
<feature type="coiled-coil region" evidence="5">
    <location>
        <begin position="255"/>
        <end position="282"/>
    </location>
</feature>
<evidence type="ECO:0000256" key="2">
    <source>
        <dbReference type="ARBA" id="ARBA00022803"/>
    </source>
</evidence>
<organism evidence="8 9">
    <name type="scientific">Eptatretus burgeri</name>
    <name type="common">Inshore hagfish</name>
    <dbReference type="NCBI Taxonomy" id="7764"/>
    <lineage>
        <taxon>Eukaryota</taxon>
        <taxon>Metazoa</taxon>
        <taxon>Chordata</taxon>
        <taxon>Craniata</taxon>
        <taxon>Vertebrata</taxon>
        <taxon>Cyclostomata</taxon>
        <taxon>Myxini</taxon>
        <taxon>Myxiniformes</taxon>
        <taxon>Myxinidae</taxon>
        <taxon>Eptatretinae</taxon>
        <taxon>Eptatretus</taxon>
    </lineage>
</organism>
<dbReference type="GO" id="GO:0005634">
    <property type="term" value="C:nucleus"/>
    <property type="evidence" value="ECO:0007669"/>
    <property type="project" value="TreeGrafter"/>
</dbReference>
<dbReference type="PANTHER" id="PTHR46035:SF1">
    <property type="entry name" value="TETRATRICOPEPTIDE REPEAT PROTEIN 4"/>
    <property type="match status" value="1"/>
</dbReference>
<accession>A0A8C4R1I5</accession>
<dbReference type="Pfam" id="PF18972">
    <property type="entry name" value="Wheel"/>
    <property type="match status" value="1"/>
</dbReference>
<comment type="similarity">
    <text evidence="3">Belongs to the TTC4 family.</text>
</comment>
<dbReference type="OMA" id="HWAINRY"/>
<evidence type="ECO:0000256" key="1">
    <source>
        <dbReference type="ARBA" id="ARBA00022737"/>
    </source>
</evidence>
<dbReference type="InterPro" id="IPR011990">
    <property type="entry name" value="TPR-like_helical_dom_sf"/>
</dbReference>
<reference evidence="8" key="2">
    <citation type="submission" date="2025-09" db="UniProtKB">
        <authorList>
            <consortium name="Ensembl"/>
        </authorList>
    </citation>
    <scope>IDENTIFICATION</scope>
</reference>
<dbReference type="Proteomes" id="UP000694388">
    <property type="component" value="Unplaced"/>
</dbReference>
<dbReference type="GeneTree" id="ENSGT00510000049371"/>
<sequence>MDLGTMQSDGRQEDAWDAVMDAFQSERYSGGFSREKWEEEFERVPLFMKSVGEEGSSAANNNPELQCIQNMLSDLEFVKERKEEGNEFFRQKQYRQAVEAYSSGIMLSPTNEKPPHCEEHKEHGIVREGRLQESVATTSIHKAKKEKVTAQERDIERKSEKESSDMETDNENCKELLTILHTNRAAANFHLGNFRSALNDIRRATSINPAHIKAIIRGARCCLALECNGEAVAWCDRGLTLLSGSKVESSEKTSLLQIRVKAERLRKEKERDERKTRTKEAALLQALKDRGICLVTHSLVADSEEGADAPEREGNVVLLSGGRLAWSVAFLYPEDDQRDLVVDFHEDTILADQLETILHEPPPWDLNGQYHVSNIRVFFESEDQIWNEVSQQVTLGDVLSHPRFIVKDYLPHLFICPISSPFLKRQRIRKAF</sequence>
<dbReference type="GO" id="GO:0006457">
    <property type="term" value="P:protein folding"/>
    <property type="evidence" value="ECO:0007669"/>
    <property type="project" value="TreeGrafter"/>
</dbReference>
<dbReference type="Ensembl" id="ENSEBUT00000022917.1">
    <property type="protein sequence ID" value="ENSEBUP00000022341.1"/>
    <property type="gene ID" value="ENSEBUG00000013765.1"/>
</dbReference>
<keyword evidence="2 4" id="KW-0802">TPR repeat</keyword>
<proteinExistence type="inferred from homology"/>
<evidence type="ECO:0000313" key="9">
    <source>
        <dbReference type="Proteomes" id="UP000694388"/>
    </source>
</evidence>
<reference evidence="8" key="1">
    <citation type="submission" date="2025-08" db="UniProtKB">
        <authorList>
            <consortium name="Ensembl"/>
        </authorList>
    </citation>
    <scope>IDENTIFICATION</scope>
</reference>
<dbReference type="AlphaFoldDB" id="A0A8C4R1I5"/>
<evidence type="ECO:0000256" key="4">
    <source>
        <dbReference type="PROSITE-ProRule" id="PRU00339"/>
    </source>
</evidence>
<dbReference type="GO" id="GO:0005829">
    <property type="term" value="C:cytosol"/>
    <property type="evidence" value="ECO:0007669"/>
    <property type="project" value="TreeGrafter"/>
</dbReference>
<keyword evidence="5" id="KW-0175">Coiled coil</keyword>
<dbReference type="InterPro" id="IPR044059">
    <property type="entry name" value="Csn1/TTC4_wheel"/>
</dbReference>
<dbReference type="InterPro" id="IPR019734">
    <property type="entry name" value="TPR_rpt"/>
</dbReference>
<dbReference type="GO" id="GO:0051879">
    <property type="term" value="F:Hsp90 protein binding"/>
    <property type="evidence" value="ECO:0007669"/>
    <property type="project" value="InterPro"/>
</dbReference>
<dbReference type="Gene3D" id="1.25.40.10">
    <property type="entry name" value="Tetratricopeptide repeat domain"/>
    <property type="match status" value="1"/>
</dbReference>
<protein>
    <submittedName>
        <fullName evidence="8">Tetratricopeptide repeat domain 4</fullName>
    </submittedName>
</protein>
<feature type="domain" description="Cns1/TTC4 wheel" evidence="7">
    <location>
        <begin position="323"/>
        <end position="418"/>
    </location>
</feature>
<evidence type="ECO:0000259" key="7">
    <source>
        <dbReference type="Pfam" id="PF18972"/>
    </source>
</evidence>
<dbReference type="SUPFAM" id="SSF48452">
    <property type="entry name" value="TPR-like"/>
    <property type="match status" value="1"/>
</dbReference>
<feature type="region of interest" description="Disordered" evidence="6">
    <location>
        <begin position="139"/>
        <end position="169"/>
    </location>
</feature>
<dbReference type="PANTHER" id="PTHR46035">
    <property type="entry name" value="TETRATRICOPEPTIDE REPEAT PROTEIN 4"/>
    <property type="match status" value="1"/>
</dbReference>
<dbReference type="GO" id="GO:0030544">
    <property type="term" value="F:Hsp70 protein binding"/>
    <property type="evidence" value="ECO:0007669"/>
    <property type="project" value="TreeGrafter"/>
</dbReference>
<evidence type="ECO:0000256" key="6">
    <source>
        <dbReference type="SAM" id="MobiDB-lite"/>
    </source>
</evidence>
<dbReference type="PROSITE" id="PS50005">
    <property type="entry name" value="TPR"/>
    <property type="match status" value="1"/>
</dbReference>